<dbReference type="EMBL" id="CP071444">
    <property type="protein sequence ID" value="QSX09116.1"/>
    <property type="molecule type" value="Genomic_DNA"/>
</dbReference>
<dbReference type="RefSeq" id="WP_207300455.1">
    <property type="nucleotide sequence ID" value="NZ_CP071444.1"/>
</dbReference>
<accession>A0A974XG36</accession>
<keyword evidence="2" id="KW-1185">Reference proteome</keyword>
<sequence>MRVVVKHLGIPLEGLDKEPFELDLEEGDTIRDLVDQLMKQHPHLTPKHFQTTSFMIDGKKADYKSILKDNERVLLMRILGGG</sequence>
<gene>
    <name evidence="1" type="ORF">J0B03_03345</name>
</gene>
<dbReference type="Gene3D" id="3.10.20.30">
    <property type="match status" value="1"/>
</dbReference>
<reference evidence="1" key="1">
    <citation type="submission" date="2021-03" db="EMBL/GenBank/DDBJ databases">
        <title>Alkalibacter marinus sp. nov., isolated from tidal flat sediment.</title>
        <authorList>
            <person name="Namirimu T."/>
            <person name="Yang J.-A."/>
            <person name="Yang S.-H."/>
            <person name="Kim Y.-J."/>
            <person name="Kwon K.K."/>
        </authorList>
    </citation>
    <scope>NUCLEOTIDE SEQUENCE</scope>
    <source>
        <strain evidence="1">ES005</strain>
    </source>
</reference>
<name>A0A974XG36_9FIRM</name>
<proteinExistence type="predicted"/>
<dbReference type="Proteomes" id="UP000663499">
    <property type="component" value="Chromosome"/>
</dbReference>
<evidence type="ECO:0000313" key="2">
    <source>
        <dbReference type="Proteomes" id="UP000663499"/>
    </source>
</evidence>
<dbReference type="InterPro" id="IPR012675">
    <property type="entry name" value="Beta-grasp_dom_sf"/>
</dbReference>
<evidence type="ECO:0000313" key="1">
    <source>
        <dbReference type="EMBL" id="QSX09116.1"/>
    </source>
</evidence>
<organism evidence="1 2">
    <name type="scientific">Alkalibacter rhizosphaerae</name>
    <dbReference type="NCBI Taxonomy" id="2815577"/>
    <lineage>
        <taxon>Bacteria</taxon>
        <taxon>Bacillati</taxon>
        <taxon>Bacillota</taxon>
        <taxon>Clostridia</taxon>
        <taxon>Eubacteriales</taxon>
        <taxon>Eubacteriaceae</taxon>
        <taxon>Alkalibacter</taxon>
    </lineage>
</organism>
<protein>
    <submittedName>
        <fullName evidence="1">MoaD/ThiS family protein</fullName>
    </submittedName>
</protein>
<dbReference type="KEGG" id="alka:J0B03_03345"/>
<dbReference type="CDD" id="cd17040">
    <property type="entry name" value="Ubl_MoaD_like"/>
    <property type="match status" value="1"/>
</dbReference>
<dbReference type="AlphaFoldDB" id="A0A974XG36"/>
<dbReference type="InterPro" id="IPR016155">
    <property type="entry name" value="Mopterin_synth/thiamin_S_b"/>
</dbReference>
<dbReference type="Pfam" id="PF02597">
    <property type="entry name" value="ThiS"/>
    <property type="match status" value="1"/>
</dbReference>
<dbReference type="InterPro" id="IPR003749">
    <property type="entry name" value="ThiS/MoaD-like"/>
</dbReference>
<dbReference type="SUPFAM" id="SSF54285">
    <property type="entry name" value="MoaD/ThiS"/>
    <property type="match status" value="1"/>
</dbReference>